<evidence type="ECO:0000256" key="1">
    <source>
        <dbReference type="SAM" id="Phobius"/>
    </source>
</evidence>
<dbReference type="RefSeq" id="WP_285933616.1">
    <property type="nucleotide sequence ID" value="NZ_JASTZU010000058.1"/>
</dbReference>
<dbReference type="Proteomes" id="UP001235343">
    <property type="component" value="Unassembled WGS sequence"/>
</dbReference>
<feature type="transmembrane region" description="Helical" evidence="1">
    <location>
        <begin position="59"/>
        <end position="80"/>
    </location>
</feature>
<feature type="transmembrane region" description="Helical" evidence="1">
    <location>
        <begin position="31"/>
        <end position="53"/>
    </location>
</feature>
<keyword evidence="1" id="KW-0812">Transmembrane</keyword>
<feature type="transmembrane region" description="Helical" evidence="1">
    <location>
        <begin position="146"/>
        <end position="163"/>
    </location>
</feature>
<name>A0ABT7L8Z5_9BACI</name>
<feature type="transmembrane region" description="Helical" evidence="1">
    <location>
        <begin position="498"/>
        <end position="516"/>
    </location>
</feature>
<feature type="transmembrane region" description="Helical" evidence="1">
    <location>
        <begin position="92"/>
        <end position="111"/>
    </location>
</feature>
<proteinExistence type="predicted"/>
<keyword evidence="1" id="KW-0472">Membrane</keyword>
<dbReference type="PANTHER" id="PTHR43849:SF2">
    <property type="entry name" value="BLL3936 PROTEIN"/>
    <property type="match status" value="1"/>
</dbReference>
<keyword evidence="1" id="KW-1133">Transmembrane helix</keyword>
<evidence type="ECO:0000313" key="4">
    <source>
        <dbReference type="Proteomes" id="UP001235343"/>
    </source>
</evidence>
<gene>
    <name evidence="3" type="ORF">QQS35_18010</name>
</gene>
<organism evidence="3 4">
    <name type="scientific">Aquibacillus rhizosphaerae</name>
    <dbReference type="NCBI Taxonomy" id="3051431"/>
    <lineage>
        <taxon>Bacteria</taxon>
        <taxon>Bacillati</taxon>
        <taxon>Bacillota</taxon>
        <taxon>Bacilli</taxon>
        <taxon>Bacillales</taxon>
        <taxon>Bacillaceae</taxon>
        <taxon>Aquibacillus</taxon>
    </lineage>
</organism>
<feature type="transmembrane region" description="Helical" evidence="1">
    <location>
        <begin position="321"/>
        <end position="340"/>
    </location>
</feature>
<reference evidence="3 4" key="1">
    <citation type="submission" date="2023-06" db="EMBL/GenBank/DDBJ databases">
        <title>Aquibacillus rhizosphaerae LR5S19.</title>
        <authorList>
            <person name="Sun J.-Q."/>
        </authorList>
    </citation>
    <scope>NUCLEOTIDE SEQUENCE [LARGE SCALE GENOMIC DNA]</scope>
    <source>
        <strain evidence="3 4">LR5S19</strain>
    </source>
</reference>
<evidence type="ECO:0000259" key="2">
    <source>
        <dbReference type="Pfam" id="PF06808"/>
    </source>
</evidence>
<comment type="caution">
    <text evidence="3">The sequence shown here is derived from an EMBL/GenBank/DDBJ whole genome shotgun (WGS) entry which is preliminary data.</text>
</comment>
<feature type="transmembrane region" description="Helical" evidence="1">
    <location>
        <begin position="528"/>
        <end position="552"/>
    </location>
</feature>
<dbReference type="InterPro" id="IPR010656">
    <property type="entry name" value="DctM"/>
</dbReference>
<protein>
    <submittedName>
        <fullName evidence="3">TRAP transporter permease</fullName>
    </submittedName>
</protein>
<dbReference type="EMBL" id="JASTZU010000058">
    <property type="protein sequence ID" value="MDL4842337.1"/>
    <property type="molecule type" value="Genomic_DNA"/>
</dbReference>
<keyword evidence="4" id="KW-1185">Reference proteome</keyword>
<feature type="transmembrane region" description="Helical" evidence="1">
    <location>
        <begin position="644"/>
        <end position="660"/>
    </location>
</feature>
<sequence length="673" mass="72740">MSENNENDKLVEEKQQELIEKYDIEASSRKLVGFAGWVVILGLISFSLFQLYTGVFGVYTAYIQRTVHLGFALSLIFLLFPARRKGDKGKVAWYDWVLVLLSIGVSGYWPVFYETLVQQIGGIDQAQMIIGGIAILLVLEAARRAVGLPITIIALFFLIYAVFGQQMPGMLAHRGLSLEQLIDSMFFTTQGILGTPLQVSSTYIFLFLLFGAFLIQTGIGTYFNDLALVIAGRRVGGPAKVAIFSSALNGTISGSSVANTVTTGSYTIPMMKKLGYTRNFAGGVEAASSTGGQIMPPIMGAAAFLMIEFAGVGYWDIAKAAVIPAILYFAGIWIMTHFEAKRLGLTGLPKDEIPNKKETFKKIYLLLPILAIIYLLFEGYSIERTAIYGIVITIAVSLFRKETNMFLDDDNKFTFGKLIDGLTTGARTALGVAAATACAGIIVGVVTKTGLGLKLGNSLVDIASSITSSPQALLLLTLFFTMITSIIIGMGSPTTANYIITSTIALPAIIALNDQFQFAIPVLAAHMFVFYFGILADITPPVALAAFAATGISGGEPIRTGFNASRLAIAAYIIPYMFVLSPQLLMIDATAGEILLSLATALLGMISIGAGMIGFWYRKLHWIERIITIVTGLMLVYPEGNTDIFGFAIFIVLVVIQIRTKQKKDEPKAQPSV</sequence>
<evidence type="ECO:0000313" key="3">
    <source>
        <dbReference type="EMBL" id="MDL4842337.1"/>
    </source>
</evidence>
<feature type="transmembrane region" description="Helical" evidence="1">
    <location>
        <begin position="594"/>
        <end position="615"/>
    </location>
</feature>
<dbReference type="Pfam" id="PF06808">
    <property type="entry name" value="DctM"/>
    <property type="match status" value="1"/>
</dbReference>
<feature type="transmembrane region" description="Helical" evidence="1">
    <location>
        <begin position="428"/>
        <end position="451"/>
    </location>
</feature>
<feature type="transmembrane region" description="Helical" evidence="1">
    <location>
        <begin position="203"/>
        <end position="224"/>
    </location>
</feature>
<feature type="transmembrane region" description="Helical" evidence="1">
    <location>
        <begin position="386"/>
        <end position="407"/>
    </location>
</feature>
<accession>A0ABT7L8Z5</accession>
<feature type="transmembrane region" description="Helical" evidence="1">
    <location>
        <begin position="471"/>
        <end position="491"/>
    </location>
</feature>
<feature type="transmembrane region" description="Helical" evidence="1">
    <location>
        <begin position="117"/>
        <end position="139"/>
    </location>
</feature>
<dbReference type="PANTHER" id="PTHR43849">
    <property type="entry name" value="BLL3936 PROTEIN"/>
    <property type="match status" value="1"/>
</dbReference>
<feature type="domain" description="TRAP C4-dicarboxylate transport system permease DctM subunit" evidence="2">
    <location>
        <begin position="134"/>
        <end position="589"/>
    </location>
</feature>
<feature type="transmembrane region" description="Helical" evidence="1">
    <location>
        <begin position="363"/>
        <end position="380"/>
    </location>
</feature>
<feature type="transmembrane region" description="Helical" evidence="1">
    <location>
        <begin position="564"/>
        <end position="582"/>
    </location>
</feature>
<dbReference type="InterPro" id="IPR011853">
    <property type="entry name" value="TRAP_DctM-Dct_fused"/>
</dbReference>
<dbReference type="NCBIfam" id="TIGR02123">
    <property type="entry name" value="TRAP_fused"/>
    <property type="match status" value="1"/>
</dbReference>